<dbReference type="Gene3D" id="3.30.428.10">
    <property type="entry name" value="HIT-like"/>
    <property type="match status" value="1"/>
</dbReference>
<evidence type="ECO:0000259" key="4">
    <source>
        <dbReference type="PROSITE" id="PS51084"/>
    </source>
</evidence>
<proteinExistence type="predicted"/>
<evidence type="ECO:0000313" key="6">
    <source>
        <dbReference type="Proteomes" id="UP000002012"/>
    </source>
</evidence>
<dbReference type="InterPro" id="IPR001310">
    <property type="entry name" value="Histidine_triad_HIT"/>
</dbReference>
<dbReference type="GO" id="GO:0009117">
    <property type="term" value="P:nucleotide metabolic process"/>
    <property type="evidence" value="ECO:0007669"/>
    <property type="project" value="TreeGrafter"/>
</dbReference>
<dbReference type="HOGENOM" id="CLU_056776_3_3_0"/>
<dbReference type="PANTHER" id="PTHR46648">
    <property type="entry name" value="HIT FAMILY PROTEIN 1"/>
    <property type="match status" value="1"/>
</dbReference>
<dbReference type="SUPFAM" id="SSF54197">
    <property type="entry name" value="HIT-like"/>
    <property type="match status" value="1"/>
</dbReference>
<evidence type="ECO:0000256" key="1">
    <source>
        <dbReference type="PIRSR" id="PIRSR601310-1"/>
    </source>
</evidence>
<dbReference type="FunCoup" id="D4H5L5">
    <property type="interactions" value="478"/>
</dbReference>
<evidence type="ECO:0000313" key="5">
    <source>
        <dbReference type="EMBL" id="ADD69456.1"/>
    </source>
</evidence>
<dbReference type="PaxDb" id="522772-Dacet_2702"/>
<dbReference type="Proteomes" id="UP000002012">
    <property type="component" value="Chromosome"/>
</dbReference>
<feature type="active site" description="Tele-AMP-histidine intermediate" evidence="1">
    <location>
        <position position="98"/>
    </location>
</feature>
<evidence type="ECO:0000256" key="3">
    <source>
        <dbReference type="PROSITE-ProRule" id="PRU00464"/>
    </source>
</evidence>
<dbReference type="PRINTS" id="PR00332">
    <property type="entry name" value="HISTRIAD"/>
</dbReference>
<dbReference type="InterPro" id="IPR019808">
    <property type="entry name" value="Histidine_triad_CS"/>
</dbReference>
<dbReference type="KEGG" id="dap:Dacet_2702"/>
<dbReference type="PROSITE" id="PS00892">
    <property type="entry name" value="HIT_1"/>
    <property type="match status" value="1"/>
</dbReference>
<dbReference type="STRING" id="522772.Dacet_2702"/>
<sequence length="136" mass="15276">MDCIFCKILAGEIPCSKVYEDTLFIAFLDINPVHKGHILVVPKRHFVNMLDTPDLEAEAIYKVTRDLSKALIEATGCDGVNLVQNNNAAAGQEVFHSHLHIIPRYENDGLKFASVKKEYDSIEEMNDMAERIKASL</sequence>
<dbReference type="EMBL" id="CP001968">
    <property type="protein sequence ID" value="ADD69456.1"/>
    <property type="molecule type" value="Genomic_DNA"/>
</dbReference>
<dbReference type="RefSeq" id="WP_013011949.1">
    <property type="nucleotide sequence ID" value="NC_013943.1"/>
</dbReference>
<dbReference type="GO" id="GO:0003824">
    <property type="term" value="F:catalytic activity"/>
    <property type="evidence" value="ECO:0007669"/>
    <property type="project" value="InterPro"/>
</dbReference>
<evidence type="ECO:0000256" key="2">
    <source>
        <dbReference type="PIRSR" id="PIRSR601310-3"/>
    </source>
</evidence>
<feature type="short sequence motif" description="Histidine triad motif" evidence="2 3">
    <location>
        <begin position="96"/>
        <end position="100"/>
    </location>
</feature>
<dbReference type="eggNOG" id="COG0537">
    <property type="taxonomic scope" value="Bacteria"/>
</dbReference>
<name>D4H5L5_DENA2</name>
<dbReference type="Pfam" id="PF01230">
    <property type="entry name" value="HIT"/>
    <property type="match status" value="1"/>
</dbReference>
<feature type="domain" description="HIT" evidence="4">
    <location>
        <begin position="4"/>
        <end position="111"/>
    </location>
</feature>
<keyword evidence="6" id="KW-1185">Reference proteome</keyword>
<accession>D4H5L5</accession>
<dbReference type="AlphaFoldDB" id="D4H5L5"/>
<organism evidence="5 6">
    <name type="scientific">Denitrovibrio acetiphilus (strain DSM 12809 / NBRC 114555 / N2460)</name>
    <dbReference type="NCBI Taxonomy" id="522772"/>
    <lineage>
        <taxon>Bacteria</taxon>
        <taxon>Pseudomonadati</taxon>
        <taxon>Deferribacterota</taxon>
        <taxon>Deferribacteres</taxon>
        <taxon>Deferribacterales</taxon>
        <taxon>Geovibrionaceae</taxon>
        <taxon>Denitrovibrio</taxon>
    </lineage>
</organism>
<protein>
    <submittedName>
        <fullName evidence="5">Histidine triad (HIT) protein</fullName>
    </submittedName>
</protein>
<dbReference type="InterPro" id="IPR011146">
    <property type="entry name" value="HIT-like"/>
</dbReference>
<dbReference type="InterPro" id="IPR036265">
    <property type="entry name" value="HIT-like_sf"/>
</dbReference>
<gene>
    <name evidence="5" type="ordered locus">Dacet_2702</name>
</gene>
<dbReference type="PANTHER" id="PTHR46648:SF1">
    <property type="entry name" value="ADENOSINE 5'-MONOPHOSPHORAMIDASE HNT1"/>
    <property type="match status" value="1"/>
</dbReference>
<dbReference type="InterPro" id="IPR039384">
    <property type="entry name" value="HINT"/>
</dbReference>
<dbReference type="CDD" id="cd01277">
    <property type="entry name" value="HINT_subgroup"/>
    <property type="match status" value="1"/>
</dbReference>
<dbReference type="OrthoDB" id="9784774at2"/>
<reference evidence="5 6" key="1">
    <citation type="journal article" date="2010" name="Stand. Genomic Sci.">
        <title>Complete genome sequence of Denitrovibrio acetiphilus type strain (N2460).</title>
        <authorList>
            <person name="Kiss H."/>
            <person name="Lang E."/>
            <person name="Lapidus A."/>
            <person name="Copeland A."/>
            <person name="Nolan M."/>
            <person name="Glavina Del Rio T."/>
            <person name="Chen F."/>
            <person name="Lucas S."/>
            <person name="Tice H."/>
            <person name="Cheng J.F."/>
            <person name="Han C."/>
            <person name="Goodwin L."/>
            <person name="Pitluck S."/>
            <person name="Liolios K."/>
            <person name="Pati A."/>
            <person name="Ivanova N."/>
            <person name="Mavromatis K."/>
            <person name="Chen A."/>
            <person name="Palaniappan K."/>
            <person name="Land M."/>
            <person name="Hauser L."/>
            <person name="Chang Y.J."/>
            <person name="Jeffries C.D."/>
            <person name="Detter J.C."/>
            <person name="Brettin T."/>
            <person name="Spring S."/>
            <person name="Rohde M."/>
            <person name="Goker M."/>
            <person name="Woyke T."/>
            <person name="Bristow J."/>
            <person name="Eisen J.A."/>
            <person name="Markowitz V."/>
            <person name="Hugenholtz P."/>
            <person name="Kyrpides N.C."/>
            <person name="Klenk H.P."/>
        </authorList>
    </citation>
    <scope>NUCLEOTIDE SEQUENCE [LARGE SCALE GENOMIC DNA]</scope>
    <source>
        <strain evidence="6">DSM 12809 / NBRC 114555 / N2460</strain>
    </source>
</reference>
<dbReference type="PROSITE" id="PS51084">
    <property type="entry name" value="HIT_2"/>
    <property type="match status" value="1"/>
</dbReference>
<dbReference type="InParanoid" id="D4H5L5"/>